<reference evidence="2 3" key="1">
    <citation type="submission" date="2024-11" db="EMBL/GenBank/DDBJ databases">
        <title>Chromosome-level genome assembly of the freshwater bivalve Anodonta woodiana.</title>
        <authorList>
            <person name="Chen X."/>
        </authorList>
    </citation>
    <scope>NUCLEOTIDE SEQUENCE [LARGE SCALE GENOMIC DNA]</scope>
    <source>
        <strain evidence="2">MN2024</strain>
        <tissue evidence="2">Gills</tissue>
    </source>
</reference>
<comment type="caution">
    <text evidence="2">The sequence shown here is derived from an EMBL/GenBank/DDBJ whole genome shotgun (WGS) entry which is preliminary data.</text>
</comment>
<proteinExistence type="predicted"/>
<name>A0ABD3WVB3_SINWO</name>
<dbReference type="AlphaFoldDB" id="A0ABD3WVB3"/>
<organism evidence="2 3">
    <name type="scientific">Sinanodonta woodiana</name>
    <name type="common">Chinese pond mussel</name>
    <name type="synonym">Anodonta woodiana</name>
    <dbReference type="NCBI Taxonomy" id="1069815"/>
    <lineage>
        <taxon>Eukaryota</taxon>
        <taxon>Metazoa</taxon>
        <taxon>Spiralia</taxon>
        <taxon>Lophotrochozoa</taxon>
        <taxon>Mollusca</taxon>
        <taxon>Bivalvia</taxon>
        <taxon>Autobranchia</taxon>
        <taxon>Heteroconchia</taxon>
        <taxon>Palaeoheterodonta</taxon>
        <taxon>Unionida</taxon>
        <taxon>Unionoidea</taxon>
        <taxon>Unionidae</taxon>
        <taxon>Unioninae</taxon>
        <taxon>Sinanodonta</taxon>
    </lineage>
</organism>
<dbReference type="Gene3D" id="3.40.50.300">
    <property type="entry name" value="P-loop containing nucleotide triphosphate hydrolases"/>
    <property type="match status" value="1"/>
</dbReference>
<evidence type="ECO:0000256" key="1">
    <source>
        <dbReference type="SAM" id="Coils"/>
    </source>
</evidence>
<dbReference type="Proteomes" id="UP001634394">
    <property type="component" value="Unassembled WGS sequence"/>
</dbReference>
<protein>
    <submittedName>
        <fullName evidence="2">Uncharacterized protein</fullName>
    </submittedName>
</protein>
<dbReference type="Pfam" id="PF13604">
    <property type="entry name" value="AAA_30"/>
    <property type="match status" value="1"/>
</dbReference>
<dbReference type="SUPFAM" id="SSF52540">
    <property type="entry name" value="P-loop containing nucleoside triphosphate hydrolases"/>
    <property type="match status" value="1"/>
</dbReference>
<keyword evidence="1" id="KW-0175">Coiled coil</keyword>
<keyword evidence="3" id="KW-1185">Reference proteome</keyword>
<feature type="coiled-coil region" evidence="1">
    <location>
        <begin position="320"/>
        <end position="347"/>
    </location>
</feature>
<dbReference type="EMBL" id="JBJQND010000005">
    <property type="protein sequence ID" value="KAL3877909.1"/>
    <property type="molecule type" value="Genomic_DNA"/>
</dbReference>
<evidence type="ECO:0000313" key="3">
    <source>
        <dbReference type="Proteomes" id="UP001634394"/>
    </source>
</evidence>
<gene>
    <name evidence="2" type="ORF">ACJMK2_035551</name>
</gene>
<accession>A0ABD3WVB3</accession>
<dbReference type="InterPro" id="IPR027417">
    <property type="entry name" value="P-loop_NTPase"/>
</dbReference>
<evidence type="ECO:0000313" key="2">
    <source>
        <dbReference type="EMBL" id="KAL3877909.1"/>
    </source>
</evidence>
<sequence>MLYSCKEKSAKDLGRKIIGKFTAGGRYDNAKYSSRLITDNVEYDFIVKNLTENNKFVGRRGVFLSNGKRLGTIVTYIDGENAQWTHLRSSMLAYTTINLLSMINRFPETAVRVATDSMYIHKKYIEDVKPYLKMQSIFNDSENWGTWRIKREMLHDYCLSADAEILNDYVEYSSEFSPSSLPPVSDPVTRYKIVYLSGCGGSGKTTRAIELYKNSNVIVLTPTHRLARELTQRGVKAYTYHSFFRYKGDLWTPERMGDKFIPEIVIWDEICTVSEETLKLFLDWLSKKNTKIILCGDPGQPPPFSGNSPHEWLKSYVDYHEEVTTDYRSLDEQLRELKSKIRLQSNKTQCEILRTSIAETPLDEFWKSWNPSDVIIASRKIVRDELQNKLFKLHEKKFPTMKVPLCYRPSDTRRQNILVDIPGESQQQILVLNDIVLVDIKYVKDAIHDGSHGAVKSHWMLGYAATIHS</sequence>